<comment type="caution">
    <text evidence="8">The sequence shown here is derived from an EMBL/GenBank/DDBJ whole genome shotgun (WGS) entry which is preliminary data.</text>
</comment>
<feature type="domain" description="ATP-grasp" evidence="6">
    <location>
        <begin position="497"/>
        <end position="533"/>
    </location>
</feature>
<dbReference type="Pfam" id="PF13549">
    <property type="entry name" value="ATP-grasp_5"/>
    <property type="match status" value="1"/>
</dbReference>
<evidence type="ECO:0000313" key="9">
    <source>
        <dbReference type="Proteomes" id="UP000054742"/>
    </source>
</evidence>
<evidence type="ECO:0000256" key="2">
    <source>
        <dbReference type="ARBA" id="ARBA00022741"/>
    </source>
</evidence>
<dbReference type="SUPFAM" id="SSF56059">
    <property type="entry name" value="Glutathione synthetase ATP-binding domain-like"/>
    <property type="match status" value="1"/>
</dbReference>
<keyword evidence="9" id="KW-1185">Reference proteome</keyword>
<dbReference type="PATRIC" id="fig|29422.6.peg.534"/>
<dbReference type="InterPro" id="IPR032875">
    <property type="entry name" value="Succ_CoA_lig_flav_dom"/>
</dbReference>
<accession>A0A0W0STK9</accession>
<dbReference type="GO" id="GO:0005524">
    <property type="term" value="F:ATP binding"/>
    <property type="evidence" value="ECO:0007669"/>
    <property type="project" value="UniProtKB-UniRule"/>
</dbReference>
<dbReference type="PANTHER" id="PTHR43334">
    <property type="entry name" value="ACETATE--COA LIGASE [ADP-FORMING]"/>
    <property type="match status" value="1"/>
</dbReference>
<evidence type="ECO:0000256" key="5">
    <source>
        <dbReference type="PROSITE-ProRule" id="PRU00409"/>
    </source>
</evidence>
<dbReference type="FunFam" id="3.30.1490.20:FF:000020">
    <property type="entry name" value="Protein lysine acetyltransferase"/>
    <property type="match status" value="1"/>
</dbReference>
<evidence type="ECO:0000313" key="8">
    <source>
        <dbReference type="EMBL" id="KTC86569.1"/>
    </source>
</evidence>
<organism evidence="8 9">
    <name type="scientific">Legionella brunensis</name>
    <dbReference type="NCBI Taxonomy" id="29422"/>
    <lineage>
        <taxon>Bacteria</taxon>
        <taxon>Pseudomonadati</taxon>
        <taxon>Pseudomonadota</taxon>
        <taxon>Gammaproteobacteria</taxon>
        <taxon>Legionellales</taxon>
        <taxon>Legionellaceae</taxon>
        <taxon>Legionella</taxon>
    </lineage>
</organism>
<dbReference type="GO" id="GO:0046872">
    <property type="term" value="F:metal ion binding"/>
    <property type="evidence" value="ECO:0007669"/>
    <property type="project" value="InterPro"/>
</dbReference>
<comment type="similarity">
    <text evidence="4">In the N-terminal section; belongs to the acetate CoA ligase alpha subunit family.</text>
</comment>
<dbReference type="InterPro" id="IPR036291">
    <property type="entry name" value="NAD(P)-bd_dom_sf"/>
</dbReference>
<dbReference type="InterPro" id="IPR000182">
    <property type="entry name" value="GNAT_dom"/>
</dbReference>
<dbReference type="SMART" id="SM00881">
    <property type="entry name" value="CoA_binding"/>
    <property type="match status" value="1"/>
</dbReference>
<dbReference type="Gene3D" id="3.40.50.720">
    <property type="entry name" value="NAD(P)-binding Rossmann-like Domain"/>
    <property type="match status" value="1"/>
</dbReference>
<gene>
    <name evidence="8" type="primary">sucD_1</name>
    <name evidence="8" type="ORF">Lbru_0510</name>
</gene>
<dbReference type="SUPFAM" id="SSF52210">
    <property type="entry name" value="Succinyl-CoA synthetase domains"/>
    <property type="match status" value="2"/>
</dbReference>
<dbReference type="PROSITE" id="PS50975">
    <property type="entry name" value="ATP_GRASP"/>
    <property type="match status" value="1"/>
</dbReference>
<evidence type="ECO:0000256" key="1">
    <source>
        <dbReference type="ARBA" id="ARBA00022598"/>
    </source>
</evidence>
<dbReference type="Gene3D" id="3.30.470.20">
    <property type="entry name" value="ATP-grasp fold, B domain"/>
    <property type="match status" value="1"/>
</dbReference>
<dbReference type="Proteomes" id="UP000054742">
    <property type="component" value="Unassembled WGS sequence"/>
</dbReference>
<keyword evidence="2 5" id="KW-0547">Nucleotide-binding</keyword>
<keyword evidence="3 5" id="KW-0067">ATP-binding</keyword>
<feature type="domain" description="N-acetyltransferase" evidence="7">
    <location>
        <begin position="737"/>
        <end position="893"/>
    </location>
</feature>
<proteinExistence type="inferred from homology"/>
<evidence type="ECO:0000256" key="3">
    <source>
        <dbReference type="ARBA" id="ARBA00022840"/>
    </source>
</evidence>
<dbReference type="InterPro" id="IPR013815">
    <property type="entry name" value="ATP_grasp_subdomain_1"/>
</dbReference>
<dbReference type="SUPFAM" id="SSF51735">
    <property type="entry name" value="NAD(P)-binding Rossmann-fold domains"/>
    <property type="match status" value="1"/>
</dbReference>
<dbReference type="Pfam" id="PF13380">
    <property type="entry name" value="CoA_binding_2"/>
    <property type="match status" value="1"/>
</dbReference>
<dbReference type="EMBL" id="LNXV01000004">
    <property type="protein sequence ID" value="KTC86569.1"/>
    <property type="molecule type" value="Genomic_DNA"/>
</dbReference>
<evidence type="ECO:0000259" key="7">
    <source>
        <dbReference type="PROSITE" id="PS51186"/>
    </source>
</evidence>
<dbReference type="GO" id="GO:0043758">
    <property type="term" value="F:acetate-CoA ligase (ADP-forming) activity"/>
    <property type="evidence" value="ECO:0007669"/>
    <property type="project" value="InterPro"/>
</dbReference>
<dbReference type="PANTHER" id="PTHR43334:SF1">
    <property type="entry name" value="3-HYDROXYPROPIONATE--COA LIGASE [ADP-FORMING]"/>
    <property type="match status" value="1"/>
</dbReference>
<dbReference type="InterPro" id="IPR043938">
    <property type="entry name" value="Ligase_CoA_dom"/>
</dbReference>
<evidence type="ECO:0000256" key="4">
    <source>
        <dbReference type="ARBA" id="ARBA00060888"/>
    </source>
</evidence>
<dbReference type="CDD" id="cd04301">
    <property type="entry name" value="NAT_SF"/>
    <property type="match status" value="1"/>
</dbReference>
<keyword evidence="1" id="KW-0436">Ligase</keyword>
<dbReference type="Pfam" id="PF19045">
    <property type="entry name" value="Ligase_CoA_2"/>
    <property type="match status" value="1"/>
</dbReference>
<dbReference type="InterPro" id="IPR003781">
    <property type="entry name" value="CoA-bd"/>
</dbReference>
<dbReference type="InterPro" id="IPR016102">
    <property type="entry name" value="Succinyl-CoA_synth-like"/>
</dbReference>
<dbReference type="InterPro" id="IPR016181">
    <property type="entry name" value="Acyl_CoA_acyltransferase"/>
</dbReference>
<name>A0A0W0STK9_9GAMM</name>
<dbReference type="Pfam" id="PF13607">
    <property type="entry name" value="Succ_CoA_lig"/>
    <property type="match status" value="1"/>
</dbReference>
<dbReference type="Pfam" id="PF00583">
    <property type="entry name" value="Acetyltransf_1"/>
    <property type="match status" value="1"/>
</dbReference>
<protein>
    <submittedName>
        <fullName evidence="8">Succinyl-CoA synthetase subunit alpha</fullName>
    </submittedName>
</protein>
<dbReference type="Gene3D" id="3.40.50.261">
    <property type="entry name" value="Succinyl-CoA synthetase domains"/>
    <property type="match status" value="2"/>
</dbReference>
<dbReference type="SUPFAM" id="SSF55729">
    <property type="entry name" value="Acyl-CoA N-acyltransferases (Nat)"/>
    <property type="match status" value="1"/>
</dbReference>
<dbReference type="AlphaFoldDB" id="A0A0W0STK9"/>
<sequence length="893" mass="98587">MSFMEINYLDKLFNPHSIAVIGASESPFSVGAKVFNNLLAHFSGILFPVNPNHKRIQDIPCFSSIKEINQSVDLVIIVTPAAAVPEVMTQCAEKNIHHAVILSAGFGETEEGRELEQKIIELARQFQIRFIGPNCLGVMRPCIGLNATFENSPILPGNLAFVSQSGALCAAILDWAFEEKIGFSTVISMGNSADIDFGEVLDYLALDPQTDCILLYIEGIRHARRFMSGLRAAARLKPVIAIKAGRNSQGSQAAISHTGAMIGTDDVFDAALRRAGVVRVISIKELFSAAEVFASNRRVKGDRLMIITNGGGAGVMAADCTSDLNIRLSSLTDNTLSYLNSLLPKHWSHHNPIDILGDATPERYYKVVDACLDDENCDGLLVILVPVSIAQPLKVAKQMVELSQKTDKPILVCWMGKEQVKSSWSLFSKHKIPSFTTPETAVGAFSYLSDYYHNQQLLLQVPEPIIYQSQADVAGAQLIIENAAREHRKIITTMESKAILKAFGIPITPTFIAQTAAEALIAAESIGFPVVMKIYSPNITHKQDVGGVQLSITNAEAVCEFFNQLTSNAKKMKPDAHIIGVTVEQMYKTPNDRELMIGVIQDPVFGPTINFGAGGSLVEIMQDRAIALPPLNQYLVKNLIARTRITKLLGEFRNKPAVNLKAIEDLLLRVSEMVCELPQIQEMDINPLIVNEKEIIAVDARIVINFEKSTIPYAHLAIHPYPTRLISKWHLIDGTTVIVRPIHPEDAILEQDFVRHLSAEAKRFRFMGALQELTPEMLKRTTQIDYDREMAMVAVIKNNTQDSIIGIARYITKPDSQSCEFALVVADQWQNKGIGSHLLTYLMDAARTKNIKKMEGIIMTSNMSMLTLVKNLGFSIKNAINDPTMQIAVKLLF</sequence>
<dbReference type="PROSITE" id="PS51186">
    <property type="entry name" value="GNAT"/>
    <property type="match status" value="1"/>
</dbReference>
<dbReference type="InterPro" id="IPR011761">
    <property type="entry name" value="ATP-grasp"/>
</dbReference>
<reference evidence="8 9" key="1">
    <citation type="submission" date="2015-11" db="EMBL/GenBank/DDBJ databases">
        <title>Genomic analysis of 38 Legionella species identifies large and diverse effector repertoires.</title>
        <authorList>
            <person name="Burstein D."/>
            <person name="Amaro F."/>
            <person name="Zusman T."/>
            <person name="Lifshitz Z."/>
            <person name="Cohen O."/>
            <person name="Gilbert J.A."/>
            <person name="Pupko T."/>
            <person name="Shuman H.A."/>
            <person name="Segal G."/>
        </authorList>
    </citation>
    <scope>NUCLEOTIDE SEQUENCE [LARGE SCALE GENOMIC DNA]</scope>
    <source>
        <strain evidence="8 9">ATCC 43878</strain>
    </source>
</reference>
<dbReference type="Gene3D" id="3.30.1490.20">
    <property type="entry name" value="ATP-grasp fold, A domain"/>
    <property type="match status" value="1"/>
</dbReference>
<dbReference type="InterPro" id="IPR051538">
    <property type="entry name" value="Acyl-CoA_Synth/Transferase"/>
</dbReference>
<dbReference type="Gene3D" id="3.40.630.30">
    <property type="match status" value="1"/>
</dbReference>
<dbReference type="GO" id="GO:0016747">
    <property type="term" value="F:acyltransferase activity, transferring groups other than amino-acyl groups"/>
    <property type="evidence" value="ECO:0007669"/>
    <property type="project" value="InterPro"/>
</dbReference>
<dbReference type="STRING" id="29422.Lbru_0510"/>
<evidence type="ECO:0000259" key="6">
    <source>
        <dbReference type="PROSITE" id="PS50975"/>
    </source>
</evidence>